<dbReference type="GO" id="GO:0005576">
    <property type="term" value="C:extracellular region"/>
    <property type="evidence" value="ECO:0007669"/>
    <property type="project" value="UniProtKB-SubCell"/>
</dbReference>
<dbReference type="eggNOG" id="KOG3627">
    <property type="taxonomic scope" value="Eukaryota"/>
</dbReference>
<dbReference type="Pfam" id="PF12032">
    <property type="entry name" value="CLIP"/>
    <property type="match status" value="1"/>
</dbReference>
<keyword evidence="5 12" id="KW-0732">Signal</keyword>
<keyword evidence="4 12" id="KW-0645">Protease</keyword>
<dbReference type="Gene3D" id="2.40.10.10">
    <property type="entry name" value="Trypsin-like serine proteases"/>
    <property type="match status" value="2"/>
</dbReference>
<dbReference type="InterPro" id="IPR022700">
    <property type="entry name" value="CLIP"/>
</dbReference>
<dbReference type="PhylomeDB" id="Q0C798"/>
<protein>
    <recommendedName>
        <fullName evidence="12">CLIP domain-containing serine protease</fullName>
        <ecNumber evidence="12">3.4.21.-</ecNumber>
    </recommendedName>
</protein>
<evidence type="ECO:0000313" key="14">
    <source>
        <dbReference type="EMBL" id="EAT48928.1"/>
    </source>
</evidence>
<dbReference type="PaxDb" id="7159-AAEL000086-PA"/>
<dbReference type="Pfam" id="PF00089">
    <property type="entry name" value="Trypsin"/>
    <property type="match status" value="1"/>
</dbReference>
<dbReference type="CDD" id="cd00190">
    <property type="entry name" value="Tryp_SPc"/>
    <property type="match status" value="1"/>
</dbReference>
<dbReference type="InterPro" id="IPR001254">
    <property type="entry name" value="Trypsin_dom"/>
</dbReference>
<dbReference type="InterPro" id="IPR018114">
    <property type="entry name" value="TRYPSIN_HIS"/>
</dbReference>
<evidence type="ECO:0000256" key="6">
    <source>
        <dbReference type="ARBA" id="ARBA00022801"/>
    </source>
</evidence>
<evidence type="ECO:0000256" key="9">
    <source>
        <dbReference type="ARBA" id="ARBA00023157"/>
    </source>
</evidence>
<keyword evidence="2 12" id="KW-0964">Secreted</keyword>
<dbReference type="PROSITE" id="PS00134">
    <property type="entry name" value="TRYPSIN_HIS"/>
    <property type="match status" value="1"/>
</dbReference>
<reference evidence="14" key="1">
    <citation type="submission" date="2005-10" db="EMBL/GenBank/DDBJ databases">
        <authorList>
            <person name="Loftus B.J."/>
            <person name="Nene V.M."/>
            <person name="Hannick L.I."/>
            <person name="Bidwell S."/>
            <person name="Haas B."/>
            <person name="Amedeo P."/>
            <person name="Orvis J."/>
            <person name="Wortman J.R."/>
            <person name="White O.R."/>
            <person name="Salzberg S."/>
            <person name="Shumway M."/>
            <person name="Koo H."/>
            <person name="Zhao Y."/>
            <person name="Holmes M."/>
            <person name="Miller J."/>
            <person name="Schatz M."/>
            <person name="Pop M."/>
            <person name="Pai G."/>
            <person name="Utterback T."/>
            <person name="Rogers Y.-H."/>
            <person name="Kravitz S."/>
            <person name="Fraser C.M."/>
        </authorList>
    </citation>
    <scope>NUCLEOTIDE SEQUENCE</scope>
    <source>
        <strain evidence="14">Liverpool</strain>
    </source>
</reference>
<keyword evidence="7 12" id="KW-0720">Serine protease</keyword>
<dbReference type="InterPro" id="IPR001314">
    <property type="entry name" value="Peptidase_S1A"/>
</dbReference>
<keyword evidence="8" id="KW-0391">Immunity</keyword>
<dbReference type="InterPro" id="IPR051487">
    <property type="entry name" value="Ser/Thr_Proteases_Immune/Dev"/>
</dbReference>
<dbReference type="MEROPS" id="S01.201"/>
<dbReference type="AlphaFoldDB" id="Q0C798"/>
<evidence type="ECO:0000256" key="4">
    <source>
        <dbReference type="ARBA" id="ARBA00022670"/>
    </source>
</evidence>
<dbReference type="InterPro" id="IPR043504">
    <property type="entry name" value="Peptidase_S1_PA_chymotrypsin"/>
</dbReference>
<feature type="signal peptide" evidence="12">
    <location>
        <begin position="1"/>
        <end position="17"/>
    </location>
</feature>
<dbReference type="InterPro" id="IPR038565">
    <property type="entry name" value="CLIP_sf"/>
</dbReference>
<dbReference type="SUPFAM" id="SSF50494">
    <property type="entry name" value="Trypsin-like serine proteases"/>
    <property type="match status" value="1"/>
</dbReference>
<dbReference type="PRINTS" id="PR00722">
    <property type="entry name" value="CHYMOTRYPSIN"/>
</dbReference>
<organism evidence="14 15">
    <name type="scientific">Aedes aegypti</name>
    <name type="common">Yellowfever mosquito</name>
    <name type="synonym">Culex aegypti</name>
    <dbReference type="NCBI Taxonomy" id="7159"/>
    <lineage>
        <taxon>Eukaryota</taxon>
        <taxon>Metazoa</taxon>
        <taxon>Ecdysozoa</taxon>
        <taxon>Arthropoda</taxon>
        <taxon>Hexapoda</taxon>
        <taxon>Insecta</taxon>
        <taxon>Pterygota</taxon>
        <taxon>Neoptera</taxon>
        <taxon>Endopterygota</taxon>
        <taxon>Diptera</taxon>
        <taxon>Nematocera</taxon>
        <taxon>Culicoidea</taxon>
        <taxon>Culicidae</taxon>
        <taxon>Culicinae</taxon>
        <taxon>Aedini</taxon>
        <taxon>Aedes</taxon>
        <taxon>Stegomyia</taxon>
    </lineage>
</organism>
<dbReference type="GO" id="GO:0004252">
    <property type="term" value="F:serine-type endopeptidase activity"/>
    <property type="evidence" value="ECO:0007669"/>
    <property type="project" value="UniProtKB-UniRule"/>
</dbReference>
<comment type="domain">
    <text evidence="12">The clip domain consists of 35-55 residues which are 'knitted' together usually by 3 conserved disulfide bonds forming a clip-like compact structure.</text>
</comment>
<keyword evidence="3" id="KW-0399">Innate immunity</keyword>
<keyword evidence="6 12" id="KW-0378">Hydrolase</keyword>
<dbReference type="VEuPathDB" id="VectorBase:AAEL026937"/>
<dbReference type="FunFam" id="2.40.10.10:FF:000028">
    <property type="entry name" value="Serine protease easter"/>
    <property type="match status" value="1"/>
</dbReference>
<evidence type="ECO:0000256" key="12">
    <source>
        <dbReference type="RuleBase" id="RU366078"/>
    </source>
</evidence>
<dbReference type="STRING" id="7159.Q0C798"/>
<gene>
    <name evidence="14" type="primary">CLIPB32</name>
    <name evidence="14" type="ORF">AaeL_AAEL000086</name>
</gene>
<evidence type="ECO:0000313" key="15">
    <source>
        <dbReference type="Proteomes" id="UP000682892"/>
    </source>
</evidence>
<dbReference type="InterPro" id="IPR009003">
    <property type="entry name" value="Peptidase_S1_PA"/>
</dbReference>
<dbReference type="OMA" id="CASEWRG"/>
<dbReference type="SMART" id="SM00680">
    <property type="entry name" value="CLIP"/>
    <property type="match status" value="1"/>
</dbReference>
<evidence type="ECO:0000256" key="7">
    <source>
        <dbReference type="ARBA" id="ARBA00022825"/>
    </source>
</evidence>
<reference evidence="14" key="2">
    <citation type="journal article" date="2007" name="Science">
        <title>Genome sequence of Aedes aegypti, a major arbovirus vector.</title>
        <authorList>
            <person name="Nene V."/>
            <person name="Wortman J.R."/>
            <person name="Lawson D."/>
            <person name="Haas B."/>
            <person name="Kodira C."/>
            <person name="Tu Z.J."/>
            <person name="Loftus B."/>
            <person name="Xi Z."/>
            <person name="Megy K."/>
            <person name="Grabherr M."/>
            <person name="Ren Q."/>
            <person name="Zdobnov E.M."/>
            <person name="Lobo N.F."/>
            <person name="Campbell K.S."/>
            <person name="Brown S.E."/>
            <person name="Bonaldo M.F."/>
            <person name="Zhu J."/>
            <person name="Sinkins S.P."/>
            <person name="Hogenkamp D.G."/>
            <person name="Amedeo P."/>
            <person name="Arensburger P."/>
            <person name="Atkinson P.W."/>
            <person name="Bidwell S."/>
            <person name="Biedler J."/>
            <person name="Birney E."/>
            <person name="Bruggner R.V."/>
            <person name="Costas J."/>
            <person name="Coy M.R."/>
            <person name="Crabtree J."/>
            <person name="Crawford M."/>
            <person name="Debruyn B."/>
            <person name="Decaprio D."/>
            <person name="Eiglmeier K."/>
            <person name="Eisenstadt E."/>
            <person name="El-Dorry H."/>
            <person name="Gelbart W.M."/>
            <person name="Gomes S.L."/>
            <person name="Hammond M."/>
            <person name="Hannick L.I."/>
            <person name="Hogan J.R."/>
            <person name="Holmes M.H."/>
            <person name="Jaffe D."/>
            <person name="Johnston J.S."/>
            <person name="Kennedy R.C."/>
            <person name="Koo H."/>
            <person name="Kravitz S."/>
            <person name="Kriventseva E.V."/>
            <person name="Kulp D."/>
            <person name="Labutti K."/>
            <person name="Lee E."/>
            <person name="Li S."/>
            <person name="Lovin D.D."/>
            <person name="Mao C."/>
            <person name="Mauceli E."/>
            <person name="Menck C.F."/>
            <person name="Miller J.R."/>
            <person name="Montgomery P."/>
            <person name="Mori A."/>
            <person name="Nascimento A.L."/>
            <person name="Naveira H.F."/>
            <person name="Nusbaum C."/>
            <person name="O'leary S."/>
            <person name="Orvis J."/>
            <person name="Pertea M."/>
            <person name="Quesneville H."/>
            <person name="Reidenbach K.R."/>
            <person name="Rogers Y.H."/>
            <person name="Roth C.W."/>
            <person name="Schneider J.R."/>
            <person name="Schatz M."/>
            <person name="Shumway M."/>
            <person name="Stanke M."/>
            <person name="Stinson E.O."/>
            <person name="Tubio J.M."/>
            <person name="Vanzee J.P."/>
            <person name="Verjovski-Almeida S."/>
            <person name="Werner D."/>
            <person name="White O."/>
            <person name="Wyder S."/>
            <person name="Zeng Q."/>
            <person name="Zhao Q."/>
            <person name="Zhao Y."/>
            <person name="Hill C.A."/>
            <person name="Raikhel A.S."/>
            <person name="Soares M.B."/>
            <person name="Knudson D.L."/>
            <person name="Lee N.H."/>
            <person name="Galagan J."/>
            <person name="Salzberg S.L."/>
            <person name="Paulsen I.T."/>
            <person name="Dimopoulos G."/>
            <person name="Collins F.H."/>
            <person name="Birren B."/>
            <person name="Fraser-Liggett C.M."/>
            <person name="Severson D.W."/>
        </authorList>
    </citation>
    <scope>NUCLEOTIDE SEQUENCE [LARGE SCALE GENOMIC DNA]</scope>
    <source>
        <strain evidence="14">Liverpool</strain>
    </source>
</reference>
<accession>Q0C798</accession>
<evidence type="ECO:0000256" key="2">
    <source>
        <dbReference type="ARBA" id="ARBA00022525"/>
    </source>
</evidence>
<dbReference type="GO" id="GO:0045087">
    <property type="term" value="P:innate immune response"/>
    <property type="evidence" value="ECO:0007669"/>
    <property type="project" value="UniProtKB-KW"/>
</dbReference>
<dbReference type="GO" id="GO:0006508">
    <property type="term" value="P:proteolysis"/>
    <property type="evidence" value="ECO:0007669"/>
    <property type="project" value="UniProtKB-KW"/>
</dbReference>
<name>Q0C798_AEDAE</name>
<evidence type="ECO:0000256" key="5">
    <source>
        <dbReference type="ARBA" id="ARBA00022729"/>
    </source>
</evidence>
<feature type="domain" description="Peptidase S1" evidence="13">
    <location>
        <begin position="88"/>
        <end position="346"/>
    </location>
</feature>
<dbReference type="EC" id="3.4.21.-" evidence="12"/>
<keyword evidence="9" id="KW-1015">Disulfide bond</keyword>
<dbReference type="EMBL" id="CH477186">
    <property type="protein sequence ID" value="EAT48928.1"/>
    <property type="molecule type" value="Genomic_DNA"/>
</dbReference>
<feature type="chain" id="PRO_5014306718" description="CLIP domain-containing serine protease" evidence="12">
    <location>
        <begin position="18"/>
        <end position="346"/>
    </location>
</feature>
<dbReference type="PROSITE" id="PS50240">
    <property type="entry name" value="TRYPSIN_DOM"/>
    <property type="match status" value="1"/>
</dbReference>
<evidence type="ECO:0000256" key="3">
    <source>
        <dbReference type="ARBA" id="ARBA00022588"/>
    </source>
</evidence>
<dbReference type="PANTHER" id="PTHR24256">
    <property type="entry name" value="TRYPTASE-RELATED"/>
    <property type="match status" value="1"/>
</dbReference>
<sequence>MVPWILAVVFLTATVGSVTFNDRCIDLDGFVGRCVKLSKCETLADIWRSPVRTIKQSERLADSLCGKYRRNPLVCCVDDRTSSIEEAIESSDEMELQRTTLTEFPWSALIQYRKLPGIYGFHCGGTLINERHVVTAAHCIKAIPKNWQISLVRLGEFDIKNSGVDCDVDHCSKIPLDIDIDQIIVHENYVTRLLSQYHDIALIRLLQVVRSTDYVRPIELPFPGIEGMLLNSLTTAVSAGWGRTKTGSASSLKMKVLLNLQRLDDCTESYKTAGIKVKDGQLCASEWRGTGVCSCDSGGPLMVQLSGQYYLIGIVSFGPTKCGLKNAPGVYTSVLRYIDWISKNIY</sequence>
<comment type="subcellular location">
    <subcellularLocation>
        <location evidence="1 12">Secreted</location>
    </subcellularLocation>
</comment>
<evidence type="ECO:0000256" key="1">
    <source>
        <dbReference type="ARBA" id="ARBA00004613"/>
    </source>
</evidence>
<comment type="similarity">
    <text evidence="11 12">Belongs to the peptidase S1 family. CLIP subfamily.</text>
</comment>
<evidence type="ECO:0000256" key="11">
    <source>
        <dbReference type="ARBA" id="ARBA00024195"/>
    </source>
</evidence>
<reference evidence="14" key="3">
    <citation type="submission" date="2012-09" db="EMBL/GenBank/DDBJ databases">
        <authorList>
            <consortium name="VectorBase"/>
        </authorList>
    </citation>
    <scope>NUCLEOTIDE SEQUENCE</scope>
    <source>
        <strain evidence="14">Liverpool</strain>
    </source>
</reference>
<evidence type="ECO:0000259" key="13">
    <source>
        <dbReference type="PROSITE" id="PS50240"/>
    </source>
</evidence>
<dbReference type="Proteomes" id="UP000682892">
    <property type="component" value="Chromosome 1"/>
</dbReference>
<evidence type="ECO:0000256" key="8">
    <source>
        <dbReference type="ARBA" id="ARBA00022859"/>
    </source>
</evidence>
<proteinExistence type="inferred from homology"/>
<dbReference type="Gene3D" id="3.30.1640.30">
    <property type="match status" value="1"/>
</dbReference>
<dbReference type="SMART" id="SM00020">
    <property type="entry name" value="Tryp_SPc"/>
    <property type="match status" value="1"/>
</dbReference>
<evidence type="ECO:0000256" key="10">
    <source>
        <dbReference type="ARBA" id="ARBA00023180"/>
    </source>
</evidence>
<keyword evidence="10" id="KW-0325">Glycoprotein</keyword>